<gene>
    <name evidence="2" type="ORF">FB554_1809</name>
</gene>
<dbReference type="EMBL" id="VFOK01000001">
    <property type="protein sequence ID" value="TQL33658.1"/>
    <property type="molecule type" value="Genomic_DNA"/>
</dbReference>
<dbReference type="PANTHER" id="PTHR35525">
    <property type="entry name" value="BLL6575 PROTEIN"/>
    <property type="match status" value="1"/>
</dbReference>
<dbReference type="Proteomes" id="UP000318336">
    <property type="component" value="Unassembled WGS sequence"/>
</dbReference>
<dbReference type="RefSeq" id="WP_142005648.1">
    <property type="nucleotide sequence ID" value="NZ_CAJTBP010000001.1"/>
</dbReference>
<dbReference type="InterPro" id="IPR021005">
    <property type="entry name" value="Znf_CGNR"/>
</dbReference>
<dbReference type="SUPFAM" id="SSF160904">
    <property type="entry name" value="Jann2411-like"/>
    <property type="match status" value="1"/>
</dbReference>
<evidence type="ECO:0000313" key="3">
    <source>
        <dbReference type="Proteomes" id="UP000318336"/>
    </source>
</evidence>
<name>A0A542XCV9_9MICO</name>
<evidence type="ECO:0000313" key="2">
    <source>
        <dbReference type="EMBL" id="TQL33658.1"/>
    </source>
</evidence>
<dbReference type="OrthoDB" id="3531194at2"/>
<dbReference type="AlphaFoldDB" id="A0A542XCV9"/>
<comment type="caution">
    <text evidence="2">The sequence shown here is derived from an EMBL/GenBank/DDBJ whole genome shotgun (WGS) entry which is preliminary data.</text>
</comment>
<reference evidence="2 3" key="1">
    <citation type="submission" date="2019-06" db="EMBL/GenBank/DDBJ databases">
        <title>Sequencing the genomes of 1000 actinobacteria strains.</title>
        <authorList>
            <person name="Klenk H.-P."/>
        </authorList>
    </citation>
    <scope>NUCLEOTIDE SEQUENCE [LARGE SCALE GENOMIC DNA]</scope>
    <source>
        <strain evidence="2 3">DSM 24617</strain>
    </source>
</reference>
<feature type="domain" description="Zinc finger CGNR" evidence="1">
    <location>
        <begin position="128"/>
        <end position="169"/>
    </location>
</feature>
<dbReference type="Gene3D" id="1.10.3300.10">
    <property type="entry name" value="Jann2411-like domain"/>
    <property type="match status" value="1"/>
</dbReference>
<sequence length="171" mass="18732">MHINPYGEEPVRLACELANDPPNSLAQLRSRCAEADLVVEGRPSRADLETTLRFLDAWLEVVDAPSDAARAGRLNALLAEHSEHPRLTNHAGDGWHVHYRGRRSLGSMLAVVVSVGTAMHLTARGMHRLGRCGAADCDRVYADTSRNGQQAYCSPRCGSRSAVRRHRARAS</sequence>
<organism evidence="2 3">
    <name type="scientific">Barrientosiimonas humi</name>
    <dbReference type="NCBI Taxonomy" id="999931"/>
    <lineage>
        <taxon>Bacteria</taxon>
        <taxon>Bacillati</taxon>
        <taxon>Actinomycetota</taxon>
        <taxon>Actinomycetes</taxon>
        <taxon>Micrococcales</taxon>
        <taxon>Dermacoccaceae</taxon>
        <taxon>Barrientosiimonas</taxon>
    </lineage>
</organism>
<keyword evidence="3" id="KW-1185">Reference proteome</keyword>
<dbReference type="InterPro" id="IPR023286">
    <property type="entry name" value="ABATE_dom_sf"/>
</dbReference>
<proteinExistence type="predicted"/>
<evidence type="ECO:0000259" key="1">
    <source>
        <dbReference type="Pfam" id="PF11706"/>
    </source>
</evidence>
<dbReference type="PANTHER" id="PTHR35525:SF3">
    <property type="entry name" value="BLL6575 PROTEIN"/>
    <property type="match status" value="1"/>
</dbReference>
<dbReference type="InterPro" id="IPR010852">
    <property type="entry name" value="ABATE"/>
</dbReference>
<protein>
    <submittedName>
        <fullName evidence="2">CGNR zinc finger protein</fullName>
    </submittedName>
</protein>
<dbReference type="Pfam" id="PF11706">
    <property type="entry name" value="zf-CGNR"/>
    <property type="match status" value="1"/>
</dbReference>
<accession>A0A542XCV9</accession>